<evidence type="ECO:0000313" key="8">
    <source>
        <dbReference type="EMBL" id="RDB67959.1"/>
    </source>
</evidence>
<evidence type="ECO:0000313" key="9">
    <source>
        <dbReference type="EMBL" id="RNM38798.1"/>
    </source>
</evidence>
<dbReference type="InterPro" id="IPR039425">
    <property type="entry name" value="RNA_pol_sigma-70-like"/>
</dbReference>
<dbReference type="Proteomes" id="UP000253817">
    <property type="component" value="Unassembled WGS sequence"/>
</dbReference>
<dbReference type="CDD" id="cd06171">
    <property type="entry name" value="Sigma70_r4"/>
    <property type="match status" value="1"/>
</dbReference>
<comment type="similarity">
    <text evidence="1">Belongs to the sigma-70 factor family. ECF subfamily.</text>
</comment>
<dbReference type="InterPro" id="IPR036388">
    <property type="entry name" value="WH-like_DNA-bd_sf"/>
</dbReference>
<dbReference type="GO" id="GO:0006352">
    <property type="term" value="P:DNA-templated transcription initiation"/>
    <property type="evidence" value="ECO:0007669"/>
    <property type="project" value="InterPro"/>
</dbReference>
<reference evidence="11" key="2">
    <citation type="submission" date="2018-05" db="EMBL/GenBank/DDBJ databases">
        <title>Genome Sequencing of selected type strains of the family Eggerthellaceae.</title>
        <authorList>
            <person name="Danylec N."/>
            <person name="Stoll D.A."/>
            <person name="Doetsch A."/>
            <person name="Huch M."/>
        </authorList>
    </citation>
    <scope>NUCLEOTIDE SEQUENCE [LARGE SCALE GENOMIC DNA]</scope>
    <source>
        <strain evidence="11">DSM 16107</strain>
    </source>
</reference>
<dbReference type="OrthoDB" id="3692620at2"/>
<evidence type="ECO:0000256" key="2">
    <source>
        <dbReference type="ARBA" id="ARBA00023015"/>
    </source>
</evidence>
<dbReference type="Gene3D" id="1.10.10.10">
    <property type="entry name" value="Winged helix-like DNA-binding domain superfamily/Winged helix DNA-binding domain"/>
    <property type="match status" value="1"/>
</dbReference>
<dbReference type="GO" id="GO:0003677">
    <property type="term" value="F:DNA binding"/>
    <property type="evidence" value="ECO:0007669"/>
    <property type="project" value="UniProtKB-KW"/>
</dbReference>
<dbReference type="Pfam" id="PF04542">
    <property type="entry name" value="Sigma70_r2"/>
    <property type="match status" value="1"/>
</dbReference>
<name>A0A3N0IP61_9ACTN</name>
<dbReference type="EMBL" id="QICC01000148">
    <property type="protein sequence ID" value="RNM38798.1"/>
    <property type="molecule type" value="Genomic_DNA"/>
</dbReference>
<dbReference type="Gene3D" id="1.10.1740.10">
    <property type="match status" value="1"/>
</dbReference>
<keyword evidence="10" id="KW-1185">Reference proteome</keyword>
<reference evidence="8 10" key="1">
    <citation type="journal article" date="2018" name="Elife">
        <title>Discovery and characterization of a prevalent human gut bacterial enzyme sufficient for the inactivation of a family of plant toxins.</title>
        <authorList>
            <person name="Koppel N."/>
            <person name="Bisanz J.E."/>
            <person name="Pandelia M.E."/>
            <person name="Turnbaugh P.J."/>
            <person name="Balskus E.P."/>
        </authorList>
    </citation>
    <scope>NUCLEOTIDE SEQUENCE [LARGE SCALE GENOMIC DNA]</scope>
    <source>
        <strain evidence="8 10">DSM 16107</strain>
    </source>
</reference>
<keyword evidence="2" id="KW-0805">Transcription regulation</keyword>
<dbReference type="InterPro" id="IPR013249">
    <property type="entry name" value="RNA_pol_sigma70_r4_t2"/>
</dbReference>
<dbReference type="SUPFAM" id="SSF88946">
    <property type="entry name" value="Sigma2 domain of RNA polymerase sigma factors"/>
    <property type="match status" value="1"/>
</dbReference>
<dbReference type="InterPro" id="IPR013325">
    <property type="entry name" value="RNA_pol_sigma_r2"/>
</dbReference>
<dbReference type="GO" id="GO:0016987">
    <property type="term" value="F:sigma factor activity"/>
    <property type="evidence" value="ECO:0007669"/>
    <property type="project" value="UniProtKB-KW"/>
</dbReference>
<sequence>MRSPEDIEGAMERHGDAVWRVCVLYFRSHVDAQDAFQDAFLKYALADQQEFNGDEHRKAWLIRVTTNICKDMLKAAGRRVIPLEAASCAECAVSVDPATQPASFASEVVDAMRSLDDPLRTPLYLALYEGYTAPEIAQMVEAPVNTVYSWIARGKKQLQEVLS</sequence>
<comment type="caution">
    <text evidence="9">The sequence shown here is derived from an EMBL/GenBank/DDBJ whole genome shotgun (WGS) entry which is preliminary data.</text>
</comment>
<dbReference type="InterPro" id="IPR013324">
    <property type="entry name" value="RNA_pol_sigma_r3/r4-like"/>
</dbReference>
<dbReference type="EMBL" id="PPTT01000019">
    <property type="protein sequence ID" value="RDB67959.1"/>
    <property type="molecule type" value="Genomic_DNA"/>
</dbReference>
<dbReference type="InterPro" id="IPR014284">
    <property type="entry name" value="RNA_pol_sigma-70_dom"/>
</dbReference>
<keyword evidence="4" id="KW-0238">DNA-binding</keyword>
<organism evidence="9 11">
    <name type="scientific">Eggerthella sinensis</name>
    <dbReference type="NCBI Taxonomy" id="242230"/>
    <lineage>
        <taxon>Bacteria</taxon>
        <taxon>Bacillati</taxon>
        <taxon>Actinomycetota</taxon>
        <taxon>Coriobacteriia</taxon>
        <taxon>Eggerthellales</taxon>
        <taxon>Eggerthellaceae</taxon>
        <taxon>Eggerthella</taxon>
    </lineage>
</organism>
<dbReference type="InterPro" id="IPR007627">
    <property type="entry name" value="RNA_pol_sigma70_r2"/>
</dbReference>
<evidence type="ECO:0000256" key="4">
    <source>
        <dbReference type="ARBA" id="ARBA00023125"/>
    </source>
</evidence>
<accession>A0A3N0IP61</accession>
<dbReference type="PANTHER" id="PTHR43133:SF8">
    <property type="entry name" value="RNA POLYMERASE SIGMA FACTOR HI_1459-RELATED"/>
    <property type="match status" value="1"/>
</dbReference>
<keyword evidence="5" id="KW-0804">Transcription</keyword>
<evidence type="ECO:0000313" key="10">
    <source>
        <dbReference type="Proteomes" id="UP000253817"/>
    </source>
</evidence>
<feature type="domain" description="RNA polymerase sigma factor 70 region 4 type 2" evidence="7">
    <location>
        <begin position="107"/>
        <end position="158"/>
    </location>
</feature>
<proteinExistence type="inferred from homology"/>
<evidence type="ECO:0000313" key="11">
    <source>
        <dbReference type="Proteomes" id="UP000270112"/>
    </source>
</evidence>
<evidence type="ECO:0000256" key="3">
    <source>
        <dbReference type="ARBA" id="ARBA00023082"/>
    </source>
</evidence>
<evidence type="ECO:0000256" key="5">
    <source>
        <dbReference type="ARBA" id="ARBA00023163"/>
    </source>
</evidence>
<dbReference type="AlphaFoldDB" id="A0A3N0IP61"/>
<feature type="domain" description="RNA polymerase sigma-70 region 2" evidence="6">
    <location>
        <begin position="11"/>
        <end position="78"/>
    </location>
</feature>
<evidence type="ECO:0000259" key="7">
    <source>
        <dbReference type="Pfam" id="PF08281"/>
    </source>
</evidence>
<dbReference type="Proteomes" id="UP000270112">
    <property type="component" value="Unassembled WGS sequence"/>
</dbReference>
<dbReference type="SUPFAM" id="SSF88659">
    <property type="entry name" value="Sigma3 and sigma4 domains of RNA polymerase sigma factors"/>
    <property type="match status" value="1"/>
</dbReference>
<dbReference type="NCBIfam" id="TIGR02937">
    <property type="entry name" value="sigma70-ECF"/>
    <property type="match status" value="1"/>
</dbReference>
<dbReference type="PANTHER" id="PTHR43133">
    <property type="entry name" value="RNA POLYMERASE ECF-TYPE SIGMA FACTO"/>
    <property type="match status" value="1"/>
</dbReference>
<reference evidence="9" key="3">
    <citation type="journal article" date="2019" name="Microbiol. Resour. Announc.">
        <title>Draft Genome Sequences of Type Strains of Gordonibacter faecihominis, Paraeggerthella hongkongensis, Parvibacter caecicola,Slackia equolifaciens, Slackia faecicanis, and Slackia isoflavoniconvertens.</title>
        <authorList>
            <person name="Danylec N."/>
            <person name="Stoll D.A."/>
            <person name="Dotsch A."/>
            <person name="Huch M."/>
        </authorList>
    </citation>
    <scope>NUCLEOTIDE SEQUENCE</scope>
    <source>
        <strain evidence="9">DSM 16107</strain>
    </source>
</reference>
<keyword evidence="3" id="KW-0731">Sigma factor</keyword>
<dbReference type="Pfam" id="PF08281">
    <property type="entry name" value="Sigma70_r4_2"/>
    <property type="match status" value="1"/>
</dbReference>
<protein>
    <submittedName>
        <fullName evidence="9">RNA polymerase subunit sigma-24</fullName>
    </submittedName>
</protein>
<evidence type="ECO:0000256" key="1">
    <source>
        <dbReference type="ARBA" id="ARBA00010641"/>
    </source>
</evidence>
<evidence type="ECO:0000259" key="6">
    <source>
        <dbReference type="Pfam" id="PF04542"/>
    </source>
</evidence>
<gene>
    <name evidence="8" type="ORF">C1876_11070</name>
    <name evidence="9" type="ORF">DMP09_17320</name>
</gene>